<dbReference type="InterPro" id="IPR009056">
    <property type="entry name" value="Cyt_c-like_dom"/>
</dbReference>
<dbReference type="STRING" id="928856.SAMN04488049_101251"/>
<accession>A0A0P1GDY2</accession>
<dbReference type="SUPFAM" id="SSF46626">
    <property type="entry name" value="Cytochrome c"/>
    <property type="match status" value="1"/>
</dbReference>
<gene>
    <name evidence="9" type="primary">cycM_2</name>
    <name evidence="9" type="ORF">TRM7557_02467</name>
</gene>
<dbReference type="GO" id="GO:0009055">
    <property type="term" value="F:electron transfer activity"/>
    <property type="evidence" value="ECO:0007669"/>
    <property type="project" value="InterPro"/>
</dbReference>
<evidence type="ECO:0000256" key="5">
    <source>
        <dbReference type="ARBA" id="ARBA00023004"/>
    </source>
</evidence>
<evidence type="ECO:0000256" key="6">
    <source>
        <dbReference type="PROSITE-ProRule" id="PRU00433"/>
    </source>
</evidence>
<evidence type="ECO:0000313" key="9">
    <source>
        <dbReference type="EMBL" id="CUH79579.1"/>
    </source>
</evidence>
<proteinExistence type="predicted"/>
<dbReference type="SUPFAM" id="SSF101874">
    <property type="entry name" value="YceI-like"/>
    <property type="match status" value="1"/>
</dbReference>
<evidence type="ECO:0000256" key="7">
    <source>
        <dbReference type="SAM" id="SignalP"/>
    </source>
</evidence>
<keyword evidence="4" id="KW-0249">Electron transport</keyword>
<dbReference type="Gene3D" id="1.10.760.10">
    <property type="entry name" value="Cytochrome c-like domain"/>
    <property type="match status" value="1"/>
</dbReference>
<sequence length="316" mass="33401">MLNRLFHGMTAVATVFALSQAAQAADWTLDGETSHLAYGSIKKNSVGEVNSFTSLSGNLSSDGMLSVSINLPSLETFIDIRNERMQEFVFQNTPTATLSGQVDMAKVAALPVGGTMLTDLAATLSLLGKDIPLETEVFVARLSETQVLAVTNDMLFLNAEDAGLNAGVDKLKEVAKLDSITRTVPVTARMVFTATGDQAAAPSAATATATTVASAGDAARGKKVFRKCSACHKLDAGKNGAGPTLYGIMGAQSASVEGFKYSKAFQAANLTWTPDTMAAFLKDPKGTVPKNRMAFNGLKKDEDIQNLISYLQEETQ</sequence>
<dbReference type="InterPro" id="IPR036909">
    <property type="entry name" value="Cyt_c-like_dom_sf"/>
</dbReference>
<keyword evidence="2 6" id="KW-0349">Heme</keyword>
<dbReference type="Pfam" id="PF00034">
    <property type="entry name" value="Cytochrom_C"/>
    <property type="match status" value="1"/>
</dbReference>
<evidence type="ECO:0000259" key="8">
    <source>
        <dbReference type="PROSITE" id="PS51007"/>
    </source>
</evidence>
<dbReference type="SMART" id="SM00867">
    <property type="entry name" value="YceI"/>
    <property type="match status" value="1"/>
</dbReference>
<evidence type="ECO:0000256" key="4">
    <source>
        <dbReference type="ARBA" id="ARBA00022982"/>
    </source>
</evidence>
<dbReference type="Pfam" id="PF04264">
    <property type="entry name" value="YceI"/>
    <property type="match status" value="1"/>
</dbReference>
<keyword evidence="1" id="KW-0813">Transport</keyword>
<evidence type="ECO:0000256" key="1">
    <source>
        <dbReference type="ARBA" id="ARBA00022448"/>
    </source>
</evidence>
<dbReference type="PANTHER" id="PTHR11961">
    <property type="entry name" value="CYTOCHROME C"/>
    <property type="match status" value="1"/>
</dbReference>
<dbReference type="OrthoDB" id="5525824at2"/>
<dbReference type="InterPro" id="IPR002327">
    <property type="entry name" value="Cyt_c_1A/1B"/>
</dbReference>
<feature type="signal peptide" evidence="7">
    <location>
        <begin position="1"/>
        <end position="24"/>
    </location>
</feature>
<dbReference type="Gene3D" id="2.40.128.110">
    <property type="entry name" value="Lipid/polyisoprenoid-binding, YceI-like"/>
    <property type="match status" value="1"/>
</dbReference>
<dbReference type="GO" id="GO:0020037">
    <property type="term" value="F:heme binding"/>
    <property type="evidence" value="ECO:0007669"/>
    <property type="project" value="InterPro"/>
</dbReference>
<dbReference type="AlphaFoldDB" id="A0A0P1GDY2"/>
<keyword evidence="10" id="KW-1185">Reference proteome</keyword>
<dbReference type="InterPro" id="IPR036761">
    <property type="entry name" value="TTHA0802/YceI-like_sf"/>
</dbReference>
<evidence type="ECO:0000313" key="10">
    <source>
        <dbReference type="Proteomes" id="UP000052022"/>
    </source>
</evidence>
<dbReference type="GO" id="GO:0046872">
    <property type="term" value="F:metal ion binding"/>
    <property type="evidence" value="ECO:0007669"/>
    <property type="project" value="UniProtKB-KW"/>
</dbReference>
<dbReference type="RefSeq" id="WP_082626603.1">
    <property type="nucleotide sequence ID" value="NZ_CYSD01000037.1"/>
</dbReference>
<keyword evidence="7" id="KW-0732">Signal</keyword>
<dbReference type="PRINTS" id="PR00604">
    <property type="entry name" value="CYTCHRMECIAB"/>
</dbReference>
<organism evidence="9 10">
    <name type="scientific">Tritonibacter multivorans</name>
    <dbReference type="NCBI Taxonomy" id="928856"/>
    <lineage>
        <taxon>Bacteria</taxon>
        <taxon>Pseudomonadati</taxon>
        <taxon>Pseudomonadota</taxon>
        <taxon>Alphaproteobacteria</taxon>
        <taxon>Rhodobacterales</taxon>
        <taxon>Paracoccaceae</taxon>
        <taxon>Tritonibacter</taxon>
    </lineage>
</organism>
<keyword evidence="3 6" id="KW-0479">Metal-binding</keyword>
<evidence type="ECO:0000256" key="2">
    <source>
        <dbReference type="ARBA" id="ARBA00022617"/>
    </source>
</evidence>
<dbReference type="InterPro" id="IPR007372">
    <property type="entry name" value="Lipid/polyisoprenoid-bd_YceI"/>
</dbReference>
<reference evidence="9 10" key="1">
    <citation type="submission" date="2015-09" db="EMBL/GenBank/DDBJ databases">
        <authorList>
            <consortium name="Swine Surveillance"/>
        </authorList>
    </citation>
    <scope>NUCLEOTIDE SEQUENCE [LARGE SCALE GENOMIC DNA]</scope>
    <source>
        <strain evidence="9 10">CECT 7557</strain>
    </source>
</reference>
<evidence type="ECO:0000256" key="3">
    <source>
        <dbReference type="ARBA" id="ARBA00022723"/>
    </source>
</evidence>
<protein>
    <submittedName>
        <fullName evidence="9">Cytochrome c552</fullName>
    </submittedName>
</protein>
<keyword evidence="5 6" id="KW-0408">Iron</keyword>
<dbReference type="Proteomes" id="UP000052022">
    <property type="component" value="Unassembled WGS sequence"/>
</dbReference>
<name>A0A0P1GDY2_9RHOB</name>
<feature type="chain" id="PRO_5006063323" evidence="7">
    <location>
        <begin position="25"/>
        <end position="316"/>
    </location>
</feature>
<dbReference type="EMBL" id="CYSD01000037">
    <property type="protein sequence ID" value="CUH79579.1"/>
    <property type="molecule type" value="Genomic_DNA"/>
</dbReference>
<feature type="domain" description="Cytochrome c" evidence="8">
    <location>
        <begin position="216"/>
        <end position="315"/>
    </location>
</feature>
<dbReference type="PROSITE" id="PS51007">
    <property type="entry name" value="CYTC"/>
    <property type="match status" value="1"/>
</dbReference>